<evidence type="ECO:0000256" key="3">
    <source>
        <dbReference type="SAM" id="MobiDB-lite"/>
    </source>
</evidence>
<feature type="region of interest" description="Disordered" evidence="3">
    <location>
        <begin position="32"/>
        <end position="53"/>
    </location>
</feature>
<sequence length="101" mass="11649">MSTDLEIRVPVIKINADISTDERCTSREVEECHTPRSPQHMIPTTLSCPPAPRKRRRSAACKRKLWELEFFETVAREEVESLFTTAEEGHFNASTKRKCVM</sequence>
<dbReference type="PANTHER" id="PTHR33142:SF89">
    <property type="entry name" value="CYCLIN-DEPENDENT PROTEIN KINASE INHIBITOR SMR2"/>
    <property type="match status" value="1"/>
</dbReference>
<keyword evidence="1 5" id="KW-0649">Protein kinase inhibitor</keyword>
<dbReference type="AlphaFoldDB" id="A0A6I9U5L0"/>
<dbReference type="Proteomes" id="UP000504604">
    <property type="component" value="Linkage group LG11"/>
</dbReference>
<dbReference type="FunCoup" id="A0A6I9U5L0">
    <property type="interactions" value="3"/>
</dbReference>
<dbReference type="RefSeq" id="XP_011094472.1">
    <property type="nucleotide sequence ID" value="XM_011096170.2"/>
</dbReference>
<dbReference type="PANTHER" id="PTHR33142">
    <property type="entry name" value="CYCLIN-DEPENDENT PROTEIN KINASE INHIBITOR SMR13"/>
    <property type="match status" value="1"/>
</dbReference>
<dbReference type="GO" id="GO:0032875">
    <property type="term" value="P:regulation of DNA endoreduplication"/>
    <property type="evidence" value="ECO:0007669"/>
    <property type="project" value="InterPro"/>
</dbReference>
<dbReference type="KEGG" id="sind:105174165"/>
<evidence type="ECO:0000313" key="5">
    <source>
        <dbReference type="RefSeq" id="XP_011094472.1"/>
    </source>
</evidence>
<dbReference type="Gramene" id="SIN_1012935.t">
    <property type="protein sequence ID" value="SIN_1012935.t.cds1"/>
    <property type="gene ID" value="SIN_1012935"/>
</dbReference>
<keyword evidence="2" id="KW-0131">Cell cycle</keyword>
<evidence type="ECO:0000313" key="4">
    <source>
        <dbReference type="Proteomes" id="UP000504604"/>
    </source>
</evidence>
<reference evidence="5" key="1">
    <citation type="submission" date="2025-08" db="UniProtKB">
        <authorList>
            <consortium name="RefSeq"/>
        </authorList>
    </citation>
    <scope>IDENTIFICATION</scope>
</reference>
<dbReference type="OrthoDB" id="662905at2759"/>
<name>A0A6I9U5L0_SESIN</name>
<gene>
    <name evidence="5" type="primary">LOC105174165</name>
</gene>
<evidence type="ECO:0000256" key="2">
    <source>
        <dbReference type="ARBA" id="ARBA00023306"/>
    </source>
</evidence>
<dbReference type="InterPro" id="IPR040389">
    <property type="entry name" value="SMR"/>
</dbReference>
<dbReference type="GeneID" id="105174165"/>
<protein>
    <submittedName>
        <fullName evidence="5">Cyclin-dependent protein kinase inhibitor SMR2-like</fullName>
    </submittedName>
</protein>
<accession>A0A6I9U5L0</accession>
<dbReference type="GO" id="GO:0004860">
    <property type="term" value="F:protein kinase inhibitor activity"/>
    <property type="evidence" value="ECO:0007669"/>
    <property type="project" value="UniProtKB-KW"/>
</dbReference>
<evidence type="ECO:0000256" key="1">
    <source>
        <dbReference type="ARBA" id="ARBA00023013"/>
    </source>
</evidence>
<proteinExistence type="predicted"/>
<dbReference type="InParanoid" id="A0A6I9U5L0"/>
<organism evidence="4 5">
    <name type="scientific">Sesamum indicum</name>
    <name type="common">Oriental sesame</name>
    <name type="synonym">Sesamum orientale</name>
    <dbReference type="NCBI Taxonomy" id="4182"/>
    <lineage>
        <taxon>Eukaryota</taxon>
        <taxon>Viridiplantae</taxon>
        <taxon>Streptophyta</taxon>
        <taxon>Embryophyta</taxon>
        <taxon>Tracheophyta</taxon>
        <taxon>Spermatophyta</taxon>
        <taxon>Magnoliopsida</taxon>
        <taxon>eudicotyledons</taxon>
        <taxon>Gunneridae</taxon>
        <taxon>Pentapetalae</taxon>
        <taxon>asterids</taxon>
        <taxon>lamiids</taxon>
        <taxon>Lamiales</taxon>
        <taxon>Pedaliaceae</taxon>
        <taxon>Sesamum</taxon>
    </lineage>
</organism>
<keyword evidence="4" id="KW-1185">Reference proteome</keyword>